<protein>
    <submittedName>
        <fullName evidence="1">DUF501 domain-containing protein</fullName>
    </submittedName>
</protein>
<organism evidence="1 2">
    <name type="scientific">Aquifex aeolicus</name>
    <dbReference type="NCBI Taxonomy" id="63363"/>
    <lineage>
        <taxon>Bacteria</taxon>
        <taxon>Pseudomonadati</taxon>
        <taxon>Aquificota</taxon>
        <taxon>Aquificia</taxon>
        <taxon>Aquificales</taxon>
        <taxon>Aquificaceae</taxon>
        <taxon>Aquifex</taxon>
    </lineage>
</organism>
<dbReference type="PANTHER" id="PTHR37163:SF1">
    <property type="entry name" value="DUF501 DOMAIN-CONTAINING PROTEIN"/>
    <property type="match status" value="1"/>
</dbReference>
<comment type="caution">
    <text evidence="1">The sequence shown here is derived from an EMBL/GenBank/DDBJ whole genome shotgun (WGS) entry which is preliminary data.</text>
</comment>
<evidence type="ECO:0000313" key="2">
    <source>
        <dbReference type="Proteomes" id="UP000606463"/>
    </source>
</evidence>
<gene>
    <name evidence="1" type="ORF">EYH37_01105</name>
</gene>
<dbReference type="EMBL" id="DQVE01000011">
    <property type="protein sequence ID" value="HIP97953.1"/>
    <property type="molecule type" value="Genomic_DNA"/>
</dbReference>
<name>A0A9D0YNF2_AQUAO</name>
<reference evidence="1" key="1">
    <citation type="journal article" date="2020" name="ISME J.">
        <title>Gammaproteobacteria mediating utilization of methyl-, sulfur- and petroleum organic compounds in deep ocean hydrothermal plumes.</title>
        <authorList>
            <person name="Zhou Z."/>
            <person name="Liu Y."/>
            <person name="Pan J."/>
            <person name="Cron B.R."/>
            <person name="Toner B.M."/>
            <person name="Anantharaman K."/>
            <person name="Breier J.A."/>
            <person name="Dick G.J."/>
            <person name="Li M."/>
        </authorList>
    </citation>
    <scope>NUCLEOTIDE SEQUENCE</scope>
    <source>
        <strain evidence="1">SZUA-1501</strain>
    </source>
</reference>
<dbReference type="Proteomes" id="UP000606463">
    <property type="component" value="Unassembled WGS sequence"/>
</dbReference>
<dbReference type="PANTHER" id="PTHR37163">
    <property type="entry name" value="CONSERVED PROTEIN"/>
    <property type="match status" value="1"/>
</dbReference>
<accession>A0A9D0YNF2</accession>
<dbReference type="InterPro" id="IPR007511">
    <property type="entry name" value="DUF501"/>
</dbReference>
<dbReference type="AlphaFoldDB" id="A0A9D0YNF2"/>
<proteinExistence type="predicted"/>
<sequence>MPSISRKVVKLQIGRTPKGDFKVVRLCKFGFPQVIKNPPLVGNKPFPTTFWLTCPYLVKEISRLEEAGFIAFFEEKLKRNERLKRQYLKAHSFERMLRKPFIPKDLSFPIKRKLLSVGVGGIEKPLGVKCLHLHFASFLGGGYNPIGKEVLNYLPSLECRDNFCKKLLNERGGS</sequence>
<dbReference type="Pfam" id="PF04417">
    <property type="entry name" value="DUF501"/>
    <property type="match status" value="1"/>
</dbReference>
<evidence type="ECO:0000313" key="1">
    <source>
        <dbReference type="EMBL" id="HIP97953.1"/>
    </source>
</evidence>